<dbReference type="PANTHER" id="PTHR14955">
    <property type="entry name" value="RETINOIC ACID INDUCED 1/TRANSCRIPTION FACTOR 20"/>
    <property type="match status" value="1"/>
</dbReference>
<dbReference type="PROSITE" id="PS51805">
    <property type="entry name" value="EPHD"/>
    <property type="match status" value="1"/>
</dbReference>
<evidence type="ECO:0000259" key="5">
    <source>
        <dbReference type="PROSITE" id="PS51805"/>
    </source>
</evidence>
<accession>A0A1I7RIV2</accession>
<keyword evidence="1" id="KW-0597">Phosphoprotein</keyword>
<dbReference type="Proteomes" id="UP000095284">
    <property type="component" value="Unplaced"/>
</dbReference>
<keyword evidence="3" id="KW-0863">Zinc-finger</keyword>
<dbReference type="WBParaSite" id="BXY_0063400.1">
    <property type="protein sequence ID" value="BXY_0063400.1"/>
    <property type="gene ID" value="BXY_0063400"/>
</dbReference>
<reference evidence="7" key="1">
    <citation type="submission" date="2016-11" db="UniProtKB">
        <authorList>
            <consortium name="WormBaseParasite"/>
        </authorList>
    </citation>
    <scope>IDENTIFICATION</scope>
</reference>
<sequence length="262" mass="30507">MVQKLQPSIFRQLKCKNRPFLKIVSSIIMSKSRKRKRQNLYKELDDEKNEILRKLNGKYGRKKDESQAVAVLMRSTGKFNNPSHLVFQKYVETHMNRLNVAEEPEYFQHAKWLCCFCGEQSCSSELGDLFGPYYVNGIKLPPFLHKPDRKPKDEFDYLPVGESWNYDIWMHADCAVWADGLIYFGGKLLNLENRLAKFWKEKCKVCGKIGASVTVGNTKTYVHYPCAVKSNYEFNRLMLQCEASSVPEPSNSKKKRKLKRSQ</sequence>
<organism evidence="6 7">
    <name type="scientific">Bursaphelenchus xylophilus</name>
    <name type="common">Pinewood nematode worm</name>
    <name type="synonym">Aphelenchoides xylophilus</name>
    <dbReference type="NCBI Taxonomy" id="6326"/>
    <lineage>
        <taxon>Eukaryota</taxon>
        <taxon>Metazoa</taxon>
        <taxon>Ecdysozoa</taxon>
        <taxon>Nematoda</taxon>
        <taxon>Chromadorea</taxon>
        <taxon>Rhabditida</taxon>
        <taxon>Tylenchina</taxon>
        <taxon>Tylenchomorpha</taxon>
        <taxon>Aphelenchoidea</taxon>
        <taxon>Aphelenchoididae</taxon>
        <taxon>Bursaphelenchus</taxon>
    </lineage>
</organism>
<evidence type="ECO:0000256" key="2">
    <source>
        <dbReference type="ARBA" id="ARBA00022723"/>
    </source>
</evidence>
<evidence type="ECO:0000256" key="1">
    <source>
        <dbReference type="ARBA" id="ARBA00022553"/>
    </source>
</evidence>
<dbReference type="GO" id="GO:0006357">
    <property type="term" value="P:regulation of transcription by RNA polymerase II"/>
    <property type="evidence" value="ECO:0007669"/>
    <property type="project" value="TreeGrafter"/>
</dbReference>
<keyword evidence="2" id="KW-0479">Metal-binding</keyword>
<dbReference type="PANTHER" id="PTHR14955:SF4">
    <property type="entry name" value="PHD-TYPE DOMAIN-CONTAINING PROTEIN"/>
    <property type="match status" value="1"/>
</dbReference>
<proteinExistence type="predicted"/>
<dbReference type="eggNOG" id="KOG1084">
    <property type="taxonomic scope" value="Eukaryota"/>
</dbReference>
<dbReference type="InterPro" id="IPR034732">
    <property type="entry name" value="EPHD"/>
</dbReference>
<protein>
    <submittedName>
        <fullName evidence="7">PHD-type domain-containing protein</fullName>
    </submittedName>
</protein>
<dbReference type="Gene3D" id="3.30.40.10">
    <property type="entry name" value="Zinc/RING finger domain, C3HC4 (zinc finger)"/>
    <property type="match status" value="1"/>
</dbReference>
<name>A0A1I7RIV2_BURXY</name>
<dbReference type="AlphaFoldDB" id="A0A1I7RIV2"/>
<feature type="domain" description="PHD-type" evidence="5">
    <location>
        <begin position="111"/>
        <end position="262"/>
    </location>
</feature>
<dbReference type="InterPro" id="IPR052440">
    <property type="entry name" value="Trans_Reg/Chrom_Remod"/>
</dbReference>
<evidence type="ECO:0000313" key="6">
    <source>
        <dbReference type="Proteomes" id="UP000095284"/>
    </source>
</evidence>
<evidence type="ECO:0000256" key="4">
    <source>
        <dbReference type="ARBA" id="ARBA00022833"/>
    </source>
</evidence>
<evidence type="ECO:0000313" key="7">
    <source>
        <dbReference type="WBParaSite" id="BXY_0063400.1"/>
    </source>
</evidence>
<dbReference type="InterPro" id="IPR013083">
    <property type="entry name" value="Znf_RING/FYVE/PHD"/>
</dbReference>
<dbReference type="GO" id="GO:0008270">
    <property type="term" value="F:zinc ion binding"/>
    <property type="evidence" value="ECO:0007669"/>
    <property type="project" value="UniProtKB-KW"/>
</dbReference>
<dbReference type="GO" id="GO:0005634">
    <property type="term" value="C:nucleus"/>
    <property type="evidence" value="ECO:0007669"/>
    <property type="project" value="TreeGrafter"/>
</dbReference>
<evidence type="ECO:0000256" key="3">
    <source>
        <dbReference type="ARBA" id="ARBA00022771"/>
    </source>
</evidence>
<keyword evidence="4" id="KW-0862">Zinc</keyword>